<organism evidence="2 3">
    <name type="scientific">Terriglobus roseus</name>
    <dbReference type="NCBI Taxonomy" id="392734"/>
    <lineage>
        <taxon>Bacteria</taxon>
        <taxon>Pseudomonadati</taxon>
        <taxon>Acidobacteriota</taxon>
        <taxon>Terriglobia</taxon>
        <taxon>Terriglobales</taxon>
        <taxon>Acidobacteriaceae</taxon>
        <taxon>Terriglobus</taxon>
    </lineage>
</organism>
<evidence type="ECO:0000313" key="2">
    <source>
        <dbReference type="EMBL" id="SEB94767.1"/>
    </source>
</evidence>
<reference evidence="2 3" key="1">
    <citation type="submission" date="2016-10" db="EMBL/GenBank/DDBJ databases">
        <authorList>
            <person name="de Groot N.N."/>
        </authorList>
    </citation>
    <scope>NUCLEOTIDE SEQUENCE [LARGE SCALE GENOMIC DNA]</scope>
    <source>
        <strain evidence="2 3">AB35.6</strain>
    </source>
</reference>
<protein>
    <submittedName>
        <fullName evidence="2">Uncharacterized protein</fullName>
    </submittedName>
</protein>
<accession>A0A1H4NHR2</accession>
<feature type="region of interest" description="Disordered" evidence="1">
    <location>
        <begin position="70"/>
        <end position="94"/>
    </location>
</feature>
<sequence length="94" mass="10316">MNIPCLPTETSFDVQCPVCGCGFMLLTEPTLLLLRGTLRRIARQSLAAQHEFPSQAGGHVHPQEVFDLEGWEGDPAQSTGGWEREAGTRLGYKC</sequence>
<evidence type="ECO:0000313" key="3">
    <source>
        <dbReference type="Proteomes" id="UP000182409"/>
    </source>
</evidence>
<evidence type="ECO:0000256" key="1">
    <source>
        <dbReference type="SAM" id="MobiDB-lite"/>
    </source>
</evidence>
<gene>
    <name evidence="2" type="ORF">SAMN05443244_2256</name>
</gene>
<dbReference type="EMBL" id="FNSD01000001">
    <property type="protein sequence ID" value="SEB94767.1"/>
    <property type="molecule type" value="Genomic_DNA"/>
</dbReference>
<proteinExistence type="predicted"/>
<dbReference type="AlphaFoldDB" id="A0A1H4NHR2"/>
<dbReference type="Proteomes" id="UP000182409">
    <property type="component" value="Unassembled WGS sequence"/>
</dbReference>
<name>A0A1H4NHR2_9BACT</name>